<dbReference type="Pfam" id="PF25583">
    <property type="entry name" value="WCX"/>
    <property type="match status" value="1"/>
</dbReference>
<dbReference type="PANTHER" id="PTHR34580">
    <property type="match status" value="1"/>
</dbReference>
<name>A0A6A7WBU8_9BACT</name>
<organism evidence="3 4">
    <name type="scientific">Segatella copri</name>
    <dbReference type="NCBI Taxonomy" id="165179"/>
    <lineage>
        <taxon>Bacteria</taxon>
        <taxon>Pseudomonadati</taxon>
        <taxon>Bacteroidota</taxon>
        <taxon>Bacteroidia</taxon>
        <taxon>Bacteroidales</taxon>
        <taxon>Prevotellaceae</taxon>
        <taxon>Segatella</taxon>
    </lineage>
</organism>
<accession>A0A6A7WBU8</accession>
<sequence length="340" mass="40076">MDNRVKFYSWLIGLLDRKHLTFEEIANEWRDANANQDEDELDKRTFHRYRENIQSQFGITVECNKSDGYRYYLKRDPIANDDVTEWMLSSLRLASLGDMLKYHNKVMLDTPPYNTEYLDDILAAIDKQYLLKFKYVSGFGAESDIVLQPAFVRYYKQRWYVVGVKKQRSASEGKANSSAEVDGDADLNAEEDVRKLVRCLPFDRISFLKLICEKHPLSAKMKKFLTPENYYEDCFGIYRMEDVPVEKIRIRAFYPEYNYIEEVPLHESQQKVKESKDGMYREYTLTVRPSRDFLQELLWHGRNIIVLKPESLRKDMIGILKDMTKSYETGECLNGEGIKA</sequence>
<dbReference type="EMBL" id="VZAD01000061">
    <property type="protein sequence ID" value="MQP11861.1"/>
    <property type="molecule type" value="Genomic_DNA"/>
</dbReference>
<dbReference type="InterPro" id="IPR051534">
    <property type="entry name" value="CBASS_pafABC_assoc_protein"/>
</dbReference>
<evidence type="ECO:0000259" key="2">
    <source>
        <dbReference type="Pfam" id="PF25583"/>
    </source>
</evidence>
<dbReference type="Proteomes" id="UP000384372">
    <property type="component" value="Unassembled WGS sequence"/>
</dbReference>
<keyword evidence="4" id="KW-1185">Reference proteome</keyword>
<dbReference type="Pfam" id="PF13280">
    <property type="entry name" value="WYL"/>
    <property type="match status" value="1"/>
</dbReference>
<evidence type="ECO:0000313" key="3">
    <source>
        <dbReference type="EMBL" id="MQP11861.1"/>
    </source>
</evidence>
<dbReference type="InterPro" id="IPR057727">
    <property type="entry name" value="WCX_dom"/>
</dbReference>
<dbReference type="RefSeq" id="WP_158463538.1">
    <property type="nucleotide sequence ID" value="NZ_VZAD01000061.1"/>
</dbReference>
<dbReference type="InterPro" id="IPR026881">
    <property type="entry name" value="WYL_dom"/>
</dbReference>
<feature type="domain" description="WYL" evidence="1">
    <location>
        <begin position="116"/>
        <end position="169"/>
    </location>
</feature>
<dbReference type="OrthoDB" id="43316at2"/>
<comment type="caution">
    <text evidence="3">The sequence shown here is derived from an EMBL/GenBank/DDBJ whole genome shotgun (WGS) entry which is preliminary data.</text>
</comment>
<feature type="domain" description="WCX" evidence="2">
    <location>
        <begin position="246"/>
        <end position="323"/>
    </location>
</feature>
<evidence type="ECO:0000313" key="4">
    <source>
        <dbReference type="Proteomes" id="UP000384372"/>
    </source>
</evidence>
<dbReference type="AlphaFoldDB" id="A0A6A7WBU8"/>
<reference evidence="3 4" key="1">
    <citation type="submission" date="2019-09" db="EMBL/GenBank/DDBJ databases">
        <title>Distinct polysaccharide growth profiles of human intestinal Prevotella copri isolates.</title>
        <authorList>
            <person name="Fehlner-Peach H."/>
            <person name="Magnabosco C."/>
            <person name="Raghavan V."/>
            <person name="Scher J.U."/>
            <person name="Tett A."/>
            <person name="Cox L.M."/>
            <person name="Gottsegen C."/>
            <person name="Watters A."/>
            <person name="Wiltshire- Gordon J.D."/>
            <person name="Segata N."/>
            <person name="Bonneau R."/>
            <person name="Littman D.R."/>
        </authorList>
    </citation>
    <scope>NUCLEOTIDE SEQUENCE [LARGE SCALE GENOMIC DNA]</scope>
    <source>
        <strain evidence="4">iAQ1173</strain>
    </source>
</reference>
<dbReference type="PROSITE" id="PS52050">
    <property type="entry name" value="WYL"/>
    <property type="match status" value="1"/>
</dbReference>
<evidence type="ECO:0000259" key="1">
    <source>
        <dbReference type="Pfam" id="PF13280"/>
    </source>
</evidence>
<protein>
    <submittedName>
        <fullName evidence="3">WYL domain-containing protein</fullName>
    </submittedName>
</protein>
<dbReference type="PANTHER" id="PTHR34580:SF9">
    <property type="entry name" value="SLL5097 PROTEIN"/>
    <property type="match status" value="1"/>
</dbReference>
<gene>
    <name evidence="3" type="ORF">F7D20_07810</name>
</gene>
<proteinExistence type="predicted"/>